<evidence type="ECO:0000256" key="4">
    <source>
        <dbReference type="ARBA" id="ARBA00022519"/>
    </source>
</evidence>
<evidence type="ECO:0000256" key="7">
    <source>
        <dbReference type="ARBA" id="ARBA00023136"/>
    </source>
</evidence>
<evidence type="ECO:0000256" key="8">
    <source>
        <dbReference type="SAM" id="Phobius"/>
    </source>
</evidence>
<evidence type="ECO:0000256" key="1">
    <source>
        <dbReference type="ARBA" id="ARBA00004429"/>
    </source>
</evidence>
<keyword evidence="7 8" id="KW-0472">Membrane</keyword>
<evidence type="ECO:0000256" key="3">
    <source>
        <dbReference type="ARBA" id="ARBA00022475"/>
    </source>
</evidence>
<dbReference type="GO" id="GO:0005886">
    <property type="term" value="C:plasma membrane"/>
    <property type="evidence" value="ECO:0007669"/>
    <property type="project" value="UniProtKB-SubCell"/>
</dbReference>
<dbReference type="STRING" id="1434232.MAIT1_04439"/>
<sequence length="331" mass="35412">MATLLNAGFPLAKALKFIKKQEKIPQLSDALGQVDEDVRAGATLSEALTRHPGYFNALYVNMVRAGETGGILDQMVERLADMREADEELAAKIKGAMTYPALMMLAMLGSILILFVFVIPKFAVMFEDMGQALPTPTLIMLGIGDVLQQGWWLIVGTLVGLYVGVHTYGQTPNGRLTLDRIQLKTPLIGDFVSKVAMARLCRIMGTLLDSGVPLLTTFEAGKGVAGNAVISDAITGSLNAIREGGRIGPTFAATGAFPELVTEMITLGEESGRVGTMMLKVAAIYERQTDETVKTLTSILEPVMILVMGGVVGMVVVAMLMPIFEMNLIGG</sequence>
<keyword evidence="5 8" id="KW-0812">Transmembrane</keyword>
<dbReference type="PANTHER" id="PTHR30012">
    <property type="entry name" value="GENERAL SECRETION PATHWAY PROTEIN"/>
    <property type="match status" value="1"/>
</dbReference>
<gene>
    <name evidence="10" type="ORF">MAIT1_04439</name>
</gene>
<keyword evidence="6 8" id="KW-1133">Transmembrane helix</keyword>
<name>A0A1Y2K9C4_9PROT</name>
<dbReference type="Pfam" id="PF00482">
    <property type="entry name" value="T2SSF"/>
    <property type="match status" value="2"/>
</dbReference>
<dbReference type="EMBL" id="LVJN01000014">
    <property type="protein sequence ID" value="OSM07342.1"/>
    <property type="molecule type" value="Genomic_DNA"/>
</dbReference>
<comment type="caution">
    <text evidence="10">The sequence shown here is derived from an EMBL/GenBank/DDBJ whole genome shotgun (WGS) entry which is preliminary data.</text>
</comment>
<evidence type="ECO:0000313" key="11">
    <source>
        <dbReference type="Proteomes" id="UP000194003"/>
    </source>
</evidence>
<evidence type="ECO:0000313" key="10">
    <source>
        <dbReference type="EMBL" id="OSM07342.1"/>
    </source>
</evidence>
<keyword evidence="11" id="KW-1185">Reference proteome</keyword>
<dbReference type="PANTHER" id="PTHR30012:SF0">
    <property type="entry name" value="TYPE II SECRETION SYSTEM PROTEIN F-RELATED"/>
    <property type="match status" value="1"/>
</dbReference>
<dbReference type="AlphaFoldDB" id="A0A1Y2K9C4"/>
<comment type="subcellular location">
    <subcellularLocation>
        <location evidence="1">Cell inner membrane</location>
        <topology evidence="1">Multi-pass membrane protein</topology>
    </subcellularLocation>
</comment>
<proteinExistence type="inferred from homology"/>
<feature type="transmembrane region" description="Helical" evidence="8">
    <location>
        <begin position="102"/>
        <end position="126"/>
    </location>
</feature>
<evidence type="ECO:0000259" key="9">
    <source>
        <dbReference type="Pfam" id="PF00482"/>
    </source>
</evidence>
<dbReference type="GO" id="GO:0015628">
    <property type="term" value="P:protein secretion by the type II secretion system"/>
    <property type="evidence" value="ECO:0007669"/>
    <property type="project" value="TreeGrafter"/>
</dbReference>
<dbReference type="InterPro" id="IPR018076">
    <property type="entry name" value="T2SS_GspF_dom"/>
</dbReference>
<accession>A0A1Y2K9C4</accession>
<comment type="similarity">
    <text evidence="2">Belongs to the GSP F family.</text>
</comment>
<evidence type="ECO:0000256" key="5">
    <source>
        <dbReference type="ARBA" id="ARBA00022692"/>
    </source>
</evidence>
<feature type="transmembrane region" description="Helical" evidence="8">
    <location>
        <begin position="146"/>
        <end position="165"/>
    </location>
</feature>
<feature type="transmembrane region" description="Helical" evidence="8">
    <location>
        <begin position="303"/>
        <end position="324"/>
    </location>
</feature>
<dbReference type="Gene3D" id="1.20.81.30">
    <property type="entry name" value="Type II secretion system (T2SS), domain F"/>
    <property type="match status" value="2"/>
</dbReference>
<dbReference type="PRINTS" id="PR00812">
    <property type="entry name" value="BCTERIALGSPF"/>
</dbReference>
<dbReference type="Proteomes" id="UP000194003">
    <property type="component" value="Unassembled WGS sequence"/>
</dbReference>
<keyword evidence="4" id="KW-0997">Cell inner membrane</keyword>
<keyword evidence="3" id="KW-1003">Cell membrane</keyword>
<evidence type="ECO:0000256" key="2">
    <source>
        <dbReference type="ARBA" id="ARBA00005745"/>
    </source>
</evidence>
<reference evidence="10 11" key="1">
    <citation type="journal article" date="2016" name="BMC Genomics">
        <title>Combined genomic and structural analyses of a cultured magnetotactic bacterium reveals its niche adaptation to a dynamic environment.</title>
        <authorList>
            <person name="Araujo A.C."/>
            <person name="Morillo V."/>
            <person name="Cypriano J."/>
            <person name="Teixeira L.C."/>
            <person name="Leao P."/>
            <person name="Lyra S."/>
            <person name="Almeida L.G."/>
            <person name="Bazylinski D.A."/>
            <person name="Vasconcellos A.T."/>
            <person name="Abreu F."/>
            <person name="Lins U."/>
        </authorList>
    </citation>
    <scope>NUCLEOTIDE SEQUENCE [LARGE SCALE GENOMIC DNA]</scope>
    <source>
        <strain evidence="10 11">IT-1</strain>
    </source>
</reference>
<organism evidence="10 11">
    <name type="scientific">Magnetofaba australis IT-1</name>
    <dbReference type="NCBI Taxonomy" id="1434232"/>
    <lineage>
        <taxon>Bacteria</taxon>
        <taxon>Pseudomonadati</taxon>
        <taxon>Pseudomonadota</taxon>
        <taxon>Magnetococcia</taxon>
        <taxon>Magnetococcales</taxon>
        <taxon>Magnetococcaceae</taxon>
        <taxon>Magnetofaba</taxon>
    </lineage>
</organism>
<evidence type="ECO:0000256" key="6">
    <source>
        <dbReference type="ARBA" id="ARBA00022989"/>
    </source>
</evidence>
<dbReference type="InterPro" id="IPR042094">
    <property type="entry name" value="T2SS_GspF_sf"/>
</dbReference>
<dbReference type="FunFam" id="1.20.81.30:FF:000001">
    <property type="entry name" value="Type II secretion system protein F"/>
    <property type="match status" value="1"/>
</dbReference>
<dbReference type="InterPro" id="IPR003004">
    <property type="entry name" value="GspF/PilC"/>
</dbReference>
<feature type="domain" description="Type II secretion system protein GspF" evidence="9">
    <location>
        <begin position="201"/>
        <end position="322"/>
    </location>
</feature>
<feature type="domain" description="Type II secretion system protein GspF" evidence="9">
    <location>
        <begin position="1"/>
        <end position="120"/>
    </location>
</feature>
<protein>
    <submittedName>
        <fullName evidence="10">Putative type II secretion system protein</fullName>
    </submittedName>
</protein>